<gene>
    <name evidence="3" type="ORF">Q9R08_04055</name>
</gene>
<keyword evidence="2" id="KW-0812">Transmembrane</keyword>
<proteinExistence type="predicted"/>
<protein>
    <submittedName>
        <fullName evidence="3">Uncharacterized protein</fullName>
    </submittedName>
</protein>
<dbReference type="RefSeq" id="WP_308866547.1">
    <property type="nucleotide sequence ID" value="NZ_JAVFWO010000001.1"/>
</dbReference>
<feature type="transmembrane region" description="Helical" evidence="2">
    <location>
        <begin position="188"/>
        <end position="208"/>
    </location>
</feature>
<evidence type="ECO:0000256" key="1">
    <source>
        <dbReference type="SAM" id="MobiDB-lite"/>
    </source>
</evidence>
<feature type="region of interest" description="Disordered" evidence="1">
    <location>
        <begin position="160"/>
        <end position="179"/>
    </location>
</feature>
<dbReference type="EMBL" id="JAVFWO010000001">
    <property type="protein sequence ID" value="MDQ7877143.1"/>
    <property type="molecule type" value="Genomic_DNA"/>
</dbReference>
<feature type="region of interest" description="Disordered" evidence="1">
    <location>
        <begin position="42"/>
        <end position="145"/>
    </location>
</feature>
<sequence>MSTPTDPPLDELRALQARAYGRDADIESDPAALARLHELEARASAARTGSTAPTADAAPRPEPATAAAQAGPPETSARRPGVPGRNGAGRDAGAGVRPDIPTAGEPAPGSHAPAPMAGAAMTPGAGNRDDVAEGAPAGAGVPAAGSAAGAARSGAASAADSPVAGMDAPPSDASADAPTRPWWRRLPVLWAASVVAALIIGAGLSLWIQNLEAGRVAVLSEDSGAEWPDTFFGARQADARVFEDFHGLIVLSLSQAVAQGSAQTCLYILTPPDGFGAGSCAARSYPASASMEVVRSSPEALRDRFPLGTSLQFVLEGSTVQVYAREPSIVEQTP</sequence>
<accession>A0ABU0YZG7</accession>
<feature type="compositionally biased region" description="Low complexity" evidence="1">
    <location>
        <begin position="133"/>
        <end position="145"/>
    </location>
</feature>
<reference evidence="3 4" key="1">
    <citation type="submission" date="2023-08" db="EMBL/GenBank/DDBJ databases">
        <title>Microbacterium psychrotolerans sp. nov., a psychrotolerant bacterium isolated from soil in Heilongjiang Province, China.</title>
        <authorList>
            <person name="An P."/>
            <person name="Zhao D."/>
            <person name="Xiang H."/>
        </authorList>
    </citation>
    <scope>NUCLEOTIDE SEQUENCE [LARGE SCALE GENOMIC DNA]</scope>
    <source>
        <strain evidence="3 4">QXD-8</strain>
    </source>
</reference>
<keyword evidence="2" id="KW-1133">Transmembrane helix</keyword>
<comment type="caution">
    <text evidence="3">The sequence shown here is derived from an EMBL/GenBank/DDBJ whole genome shotgun (WGS) entry which is preliminary data.</text>
</comment>
<feature type="compositionally biased region" description="Low complexity" evidence="1">
    <location>
        <begin position="42"/>
        <end position="75"/>
    </location>
</feature>
<evidence type="ECO:0000313" key="3">
    <source>
        <dbReference type="EMBL" id="MDQ7877143.1"/>
    </source>
</evidence>
<dbReference type="Proteomes" id="UP001235133">
    <property type="component" value="Unassembled WGS sequence"/>
</dbReference>
<name>A0ABU0YZG7_9MICO</name>
<organism evidence="3 4">
    <name type="scientific">Microbacterium psychrotolerans</name>
    <dbReference type="NCBI Taxonomy" id="3068321"/>
    <lineage>
        <taxon>Bacteria</taxon>
        <taxon>Bacillati</taxon>
        <taxon>Actinomycetota</taxon>
        <taxon>Actinomycetes</taxon>
        <taxon>Micrococcales</taxon>
        <taxon>Microbacteriaceae</taxon>
        <taxon>Microbacterium</taxon>
    </lineage>
</organism>
<evidence type="ECO:0000256" key="2">
    <source>
        <dbReference type="SAM" id="Phobius"/>
    </source>
</evidence>
<keyword evidence="2" id="KW-0472">Membrane</keyword>
<evidence type="ECO:0000313" key="4">
    <source>
        <dbReference type="Proteomes" id="UP001235133"/>
    </source>
</evidence>
<feature type="compositionally biased region" description="Low complexity" evidence="1">
    <location>
        <begin position="160"/>
        <end position="178"/>
    </location>
</feature>
<feature type="compositionally biased region" description="Low complexity" evidence="1">
    <location>
        <begin position="106"/>
        <end position="126"/>
    </location>
</feature>
<keyword evidence="4" id="KW-1185">Reference proteome</keyword>